<dbReference type="PANTHER" id="PTHR45527:SF1">
    <property type="entry name" value="FATTY ACID SYNTHASE"/>
    <property type="match status" value="1"/>
</dbReference>
<dbReference type="Pfam" id="PF00668">
    <property type="entry name" value="Condensation"/>
    <property type="match status" value="1"/>
</dbReference>
<organism evidence="2 3">
    <name type="scientific">Streptomyces similanensis</name>
    <dbReference type="NCBI Taxonomy" id="1274988"/>
    <lineage>
        <taxon>Bacteria</taxon>
        <taxon>Bacillati</taxon>
        <taxon>Actinomycetota</taxon>
        <taxon>Actinomycetes</taxon>
        <taxon>Kitasatosporales</taxon>
        <taxon>Streptomycetaceae</taxon>
        <taxon>Streptomyces</taxon>
    </lineage>
</organism>
<proteinExistence type="predicted"/>
<comment type="caution">
    <text evidence="2">The sequence shown here is derived from an EMBL/GenBank/DDBJ whole genome shotgun (WGS) entry which is preliminary data.</text>
</comment>
<protein>
    <recommendedName>
        <fullName evidence="1">Condensation domain-containing protein</fullName>
    </recommendedName>
</protein>
<evidence type="ECO:0000313" key="3">
    <source>
        <dbReference type="Proteomes" id="UP001500124"/>
    </source>
</evidence>
<dbReference type="Proteomes" id="UP001500124">
    <property type="component" value="Unassembled WGS sequence"/>
</dbReference>
<dbReference type="PANTHER" id="PTHR45527">
    <property type="entry name" value="NONRIBOSOMAL PEPTIDE SYNTHETASE"/>
    <property type="match status" value="1"/>
</dbReference>
<dbReference type="EMBL" id="BAABKC010000141">
    <property type="protein sequence ID" value="GAA5080921.1"/>
    <property type="molecule type" value="Genomic_DNA"/>
</dbReference>
<reference evidence="3" key="1">
    <citation type="journal article" date="2019" name="Int. J. Syst. Evol. Microbiol.">
        <title>The Global Catalogue of Microorganisms (GCM) 10K type strain sequencing project: providing services to taxonomists for standard genome sequencing and annotation.</title>
        <authorList>
            <consortium name="The Broad Institute Genomics Platform"/>
            <consortium name="The Broad Institute Genome Sequencing Center for Infectious Disease"/>
            <person name="Wu L."/>
            <person name="Ma J."/>
        </authorList>
    </citation>
    <scope>NUCLEOTIDE SEQUENCE [LARGE SCALE GENOMIC DNA]</scope>
    <source>
        <strain evidence="3">JCM 18410</strain>
    </source>
</reference>
<dbReference type="SUPFAM" id="SSF52777">
    <property type="entry name" value="CoA-dependent acyltransferases"/>
    <property type="match status" value="2"/>
</dbReference>
<keyword evidence="3" id="KW-1185">Reference proteome</keyword>
<dbReference type="RefSeq" id="WP_345672466.1">
    <property type="nucleotide sequence ID" value="NZ_BAABKC010000141.1"/>
</dbReference>
<accession>A0ABP9LMM8</accession>
<dbReference type="InterPro" id="IPR001242">
    <property type="entry name" value="Condensation_dom"/>
</dbReference>
<sequence>MSDAPHAPVSRLQRDMLDFAHGPGDGSDMLVIRWAHRLLGPLDPAALRTALADVVQRHTVLRSAFLPADGAGYRAEVHARVPSPLTVTDVRRLPPDAREEAWRRALRTIAPLSPRTPPHLRATLLVESGTEARLLLEAYHPAFDGWSQAVVDQEIAVAYAAACAGRRPSPWEPDDFGTAAAAEARLAGSAELARAAGHWSTVLRDLPEANRQPPVGDLTASEARVALEKPDFHQIVLAAARNRVRPSTVCLTAWLRTLSDAVGSADVAVAMPVALRDDEALGDAVGPYVNQVLVRAVPGGPDDVKAVLRRVDSAFWTSWRHRAVPYQTVLEALGSDFRYRFRFGYHEGGGDGPWDATGVSTVPLDVPVDTTLRRDAALELTHTAGAASGVVLCRDGGLPGWSAGRLAAAFTAHVSRLTDPA</sequence>
<evidence type="ECO:0000313" key="2">
    <source>
        <dbReference type="EMBL" id="GAA5080921.1"/>
    </source>
</evidence>
<name>A0ABP9LMM8_9ACTN</name>
<dbReference type="Gene3D" id="3.30.559.30">
    <property type="entry name" value="Nonribosomal peptide synthetase, condensation domain"/>
    <property type="match status" value="1"/>
</dbReference>
<dbReference type="Gene3D" id="3.30.559.10">
    <property type="entry name" value="Chloramphenicol acetyltransferase-like domain"/>
    <property type="match status" value="1"/>
</dbReference>
<gene>
    <name evidence="2" type="ORF">GCM10023336_74430</name>
</gene>
<dbReference type="InterPro" id="IPR023213">
    <property type="entry name" value="CAT-like_dom_sf"/>
</dbReference>
<evidence type="ECO:0000259" key="1">
    <source>
        <dbReference type="Pfam" id="PF00668"/>
    </source>
</evidence>
<feature type="domain" description="Condensation" evidence="1">
    <location>
        <begin position="6"/>
        <end position="332"/>
    </location>
</feature>